<dbReference type="Proteomes" id="UP000595814">
    <property type="component" value="Chromosome"/>
</dbReference>
<proteinExistence type="predicted"/>
<dbReference type="EMBL" id="CP066744">
    <property type="protein sequence ID" value="QQK06926.1"/>
    <property type="molecule type" value="Genomic_DNA"/>
</dbReference>
<accession>A0AC61MRV9</accession>
<keyword evidence="2" id="KW-1185">Reference proteome</keyword>
<gene>
    <name evidence="1" type="ORF">JFY71_06140</name>
</gene>
<organism evidence="1 2">
    <name type="scientific">Miniphocaeibacter halophilus</name>
    <dbReference type="NCBI Taxonomy" id="2931922"/>
    <lineage>
        <taxon>Bacteria</taxon>
        <taxon>Bacillati</taxon>
        <taxon>Bacillota</taxon>
        <taxon>Tissierellia</taxon>
        <taxon>Tissierellales</taxon>
        <taxon>Peptoniphilaceae</taxon>
        <taxon>Miniphocaeibacter</taxon>
    </lineage>
</organism>
<evidence type="ECO:0000313" key="2">
    <source>
        <dbReference type="Proteomes" id="UP000595814"/>
    </source>
</evidence>
<reference evidence="1 2" key="1">
    <citation type="journal article" date="2022" name="Int. J. Syst. Evol. Microbiol.">
        <title>Miniphocaeibacter halophilus sp. nov., an ammonium-tolerant acetate-producing bacterium isolated from a biogas system.</title>
        <authorList>
            <person name="Schnurer A."/>
            <person name="Singh A."/>
            <person name="Bi S."/>
            <person name="Qiao W."/>
            <person name="Westerholm M."/>
        </authorList>
    </citation>
    <scope>NUCLEOTIDE SEQUENCE [LARGE SCALE GENOMIC DNA]</scope>
    <source>
        <strain evidence="1 2">AMB_01</strain>
    </source>
</reference>
<name>A0AC61MRV9_9FIRM</name>
<protein>
    <submittedName>
        <fullName evidence="1">FtsX-like permease family protein</fullName>
    </submittedName>
</protein>
<sequence>MIDFKSINKKLRSKNKNQYYFMLGSILLSVLLITSYLTIMNSPTVQTILPPGGDSRKQMMMIFAVAVIGCIVFVNYAIGLFLRYKSREVGVLMALGTSKKKIEHFLIRDVLTLVLIVSLIGIGLGVVSALGIWKLFRIFIVDTPDMVLNISYKAIALSALFTVVIIILSFIRMKQFINRTNIIDIVQESKKSEPIKDVPNWYGFIGILLMLIGGFLGYSSSGFIIEKFSYFPPDWLPGIFYLPALIGLYMIMLHTVVNGWGGRKNKYKNIISTSMMKFEGRQTVRNMIVITLLIAGGYFASFYTPLMFSVSENAFKESKVDYSFNYRQDQNMIGKDDIFDLAKEEDVEITEYRTEPMAILGVDGELETVEENRKLTFEYKTLLASDRFLSEEAYNKLTGENISIKPGEVITILSHDGSNDFRTSEEISIITNMVTGEEMKVTPSKLKLRNNSLFGYRILSDEDYEKMTRGLTPEWLEKIVFFNVKNLEASYDFANLLFDEIVEHSDSKVKQFLYWDPVSKIVAEKEGKEYGMDSYKVDYDLKDSSDFRSNWKYMPNFAIMNKIDFLKQYAVFLLLFVFIAIICFSAVIVILYVRSLTTGLNNKRVYEDLKRIGANNKYLQKSMKSQISKIFFSPTLIGTIVIIAFYTMMLYSNDGQFTEQEFIGLGISIGVVIIMSTVIYILYKLSFKKICKILNIS</sequence>
<evidence type="ECO:0000313" key="1">
    <source>
        <dbReference type="EMBL" id="QQK06926.1"/>
    </source>
</evidence>